<feature type="region of interest" description="Disordered" evidence="1">
    <location>
        <begin position="46"/>
        <end position="85"/>
    </location>
</feature>
<protein>
    <submittedName>
        <fullName evidence="2">Uncharacterized protein</fullName>
    </submittedName>
</protein>
<dbReference type="EMBL" id="HBUF01226922">
    <property type="protein sequence ID" value="CAG6671817.1"/>
    <property type="molecule type" value="Transcribed_RNA"/>
</dbReference>
<accession>A0A8D8ST10</accession>
<evidence type="ECO:0000256" key="1">
    <source>
        <dbReference type="SAM" id="MobiDB-lite"/>
    </source>
</evidence>
<reference evidence="2" key="1">
    <citation type="submission" date="2021-05" db="EMBL/GenBank/DDBJ databases">
        <authorList>
            <person name="Alioto T."/>
            <person name="Alioto T."/>
            <person name="Gomez Garrido J."/>
        </authorList>
    </citation>
    <scope>NUCLEOTIDE SEQUENCE</scope>
</reference>
<proteinExistence type="predicted"/>
<organism evidence="2">
    <name type="scientific">Cacopsylla melanoneura</name>
    <dbReference type="NCBI Taxonomy" id="428564"/>
    <lineage>
        <taxon>Eukaryota</taxon>
        <taxon>Metazoa</taxon>
        <taxon>Ecdysozoa</taxon>
        <taxon>Arthropoda</taxon>
        <taxon>Hexapoda</taxon>
        <taxon>Insecta</taxon>
        <taxon>Pterygota</taxon>
        <taxon>Neoptera</taxon>
        <taxon>Paraneoptera</taxon>
        <taxon>Hemiptera</taxon>
        <taxon>Sternorrhyncha</taxon>
        <taxon>Psylloidea</taxon>
        <taxon>Psyllidae</taxon>
        <taxon>Psyllinae</taxon>
        <taxon>Cacopsylla</taxon>
    </lineage>
</organism>
<evidence type="ECO:0000313" key="2">
    <source>
        <dbReference type="EMBL" id="CAG6671817.1"/>
    </source>
</evidence>
<feature type="compositionally biased region" description="Polar residues" evidence="1">
    <location>
        <begin position="46"/>
        <end position="59"/>
    </location>
</feature>
<dbReference type="AlphaFoldDB" id="A0A8D8ST10"/>
<sequence>MIILTRPCPESSGICSRSEPSRRWASSSWTSTLIWCPCTMLSPWRRSQTPTWTSTSGMRRTSDDCSRPGLNPVTRNHPHSWSTNGAKASTICRKCGTSPRGNATSYSSPGSRKCTRRLI</sequence>
<name>A0A8D8ST10_9HEMI</name>